<dbReference type="InterPro" id="IPR011611">
    <property type="entry name" value="PfkB_dom"/>
</dbReference>
<dbReference type="InterPro" id="IPR002173">
    <property type="entry name" value="Carboh/pur_kinase_PfkB_CS"/>
</dbReference>
<dbReference type="Gene3D" id="3.40.1190.20">
    <property type="match status" value="1"/>
</dbReference>
<dbReference type="PROSITE" id="PS00584">
    <property type="entry name" value="PFKB_KINASES_2"/>
    <property type="match status" value="1"/>
</dbReference>
<dbReference type="GO" id="GO:0016301">
    <property type="term" value="F:kinase activity"/>
    <property type="evidence" value="ECO:0007669"/>
    <property type="project" value="UniProtKB-KW"/>
</dbReference>
<keyword evidence="3 4" id="KW-0418">Kinase</keyword>
<dbReference type="SUPFAM" id="SSF53613">
    <property type="entry name" value="Ribokinase-like"/>
    <property type="match status" value="1"/>
</dbReference>
<dbReference type="Proteomes" id="UP000198945">
    <property type="component" value="Unassembled WGS sequence"/>
</dbReference>
<evidence type="ECO:0000256" key="2">
    <source>
        <dbReference type="ARBA" id="ARBA00022679"/>
    </source>
</evidence>
<evidence type="ECO:0000256" key="3">
    <source>
        <dbReference type="ARBA" id="ARBA00022777"/>
    </source>
</evidence>
<dbReference type="InterPro" id="IPR029056">
    <property type="entry name" value="Ribokinase-like"/>
</dbReference>
<feature type="domain" description="Carbohydrate kinase PfkB" evidence="5">
    <location>
        <begin position="13"/>
        <end position="300"/>
    </location>
</feature>
<sequence>MEEGLYLMNSKFDVICFGDINVDYIGRMDRLPEIDEELPIHNLEKFCGGAATNVAVSLSRLGKKTGYVGSIGDDSNGKELLERLQQEGVDVSKVNKKEGYLSGTVFAIIDNDGERRLLSYLGANLQTKKEDFDKNYISKAEILHMSNPLLSVVPTLLSYAKENNLIVSFDPGTLISSKGLKEIEYILKETDILFLNRVEYHDLIKNSEKGLDIFLELGCKMVVYKKGKEGSFLKTSSGKEINSPGFKVNVIDTTGAGDAFAGGFLTAYLNKLDFENIMEFANAVAAISVTRKGAKEALPKIEEVYDFIRENKD</sequence>
<dbReference type="EMBL" id="FNEH01000014">
    <property type="protein sequence ID" value="SDI76778.1"/>
    <property type="molecule type" value="Genomic_DNA"/>
</dbReference>
<keyword evidence="2 4" id="KW-0808">Transferase</keyword>
<protein>
    <submittedName>
        <fullName evidence="6">Ribokinase</fullName>
    </submittedName>
</protein>
<dbReference type="Pfam" id="PF00294">
    <property type="entry name" value="PfkB"/>
    <property type="match status" value="1"/>
</dbReference>
<comment type="similarity">
    <text evidence="1 4">Belongs to the carbohydrate kinase PfkB family.</text>
</comment>
<dbReference type="CDD" id="cd01942">
    <property type="entry name" value="ribokinase_group_A"/>
    <property type="match status" value="1"/>
</dbReference>
<evidence type="ECO:0000259" key="5">
    <source>
        <dbReference type="Pfam" id="PF00294"/>
    </source>
</evidence>
<gene>
    <name evidence="6" type="ORF">SAMN04515654_11428</name>
</gene>
<reference evidence="6 7" key="1">
    <citation type="submission" date="2016-10" db="EMBL/GenBank/DDBJ databases">
        <authorList>
            <person name="de Groot N.N."/>
        </authorList>
    </citation>
    <scope>NUCLEOTIDE SEQUENCE [LARGE SCALE GENOMIC DNA]</scope>
    <source>
        <strain evidence="6 7">WG7</strain>
    </source>
</reference>
<dbReference type="InterPro" id="IPR002139">
    <property type="entry name" value="Ribo/fructo_kinase"/>
</dbReference>
<evidence type="ECO:0000256" key="4">
    <source>
        <dbReference type="RuleBase" id="RU003704"/>
    </source>
</evidence>
<accession>A0A1G8N9B7</accession>
<dbReference type="PANTHER" id="PTHR10584:SF166">
    <property type="entry name" value="RIBOKINASE"/>
    <property type="match status" value="1"/>
</dbReference>
<dbReference type="AlphaFoldDB" id="A0A1G8N9B7"/>
<organism evidence="6 7">
    <name type="scientific">Halanaerobium congolense</name>
    <dbReference type="NCBI Taxonomy" id="54121"/>
    <lineage>
        <taxon>Bacteria</taxon>
        <taxon>Bacillati</taxon>
        <taxon>Bacillota</taxon>
        <taxon>Clostridia</taxon>
        <taxon>Halanaerobiales</taxon>
        <taxon>Halanaerobiaceae</taxon>
        <taxon>Halanaerobium</taxon>
    </lineage>
</organism>
<evidence type="ECO:0000313" key="7">
    <source>
        <dbReference type="Proteomes" id="UP000198945"/>
    </source>
</evidence>
<proteinExistence type="inferred from homology"/>
<evidence type="ECO:0000313" key="6">
    <source>
        <dbReference type="EMBL" id="SDI76778.1"/>
    </source>
</evidence>
<name>A0A1G8N9B7_9FIRM</name>
<evidence type="ECO:0000256" key="1">
    <source>
        <dbReference type="ARBA" id="ARBA00010688"/>
    </source>
</evidence>
<dbReference type="PRINTS" id="PR00990">
    <property type="entry name" value="RIBOKINASE"/>
</dbReference>
<dbReference type="PROSITE" id="PS00583">
    <property type="entry name" value="PFKB_KINASES_1"/>
    <property type="match status" value="1"/>
</dbReference>
<dbReference type="GO" id="GO:0006796">
    <property type="term" value="P:phosphate-containing compound metabolic process"/>
    <property type="evidence" value="ECO:0007669"/>
    <property type="project" value="UniProtKB-ARBA"/>
</dbReference>
<dbReference type="PANTHER" id="PTHR10584">
    <property type="entry name" value="SUGAR KINASE"/>
    <property type="match status" value="1"/>
</dbReference>